<evidence type="ECO:0000256" key="5">
    <source>
        <dbReference type="PROSITE-ProRule" id="PRU01091"/>
    </source>
</evidence>
<dbReference type="PROSITE" id="PS50110">
    <property type="entry name" value="RESPONSE_REGULATORY"/>
    <property type="match status" value="1"/>
</dbReference>
<dbReference type="GO" id="GO:0000156">
    <property type="term" value="F:phosphorelay response regulator activity"/>
    <property type="evidence" value="ECO:0007669"/>
    <property type="project" value="TreeGrafter"/>
</dbReference>
<dbReference type="GO" id="GO:0000976">
    <property type="term" value="F:transcription cis-regulatory region binding"/>
    <property type="evidence" value="ECO:0007669"/>
    <property type="project" value="TreeGrafter"/>
</dbReference>
<keyword evidence="3 5" id="KW-0238">DNA-binding</keyword>
<dbReference type="CDD" id="cd00383">
    <property type="entry name" value="trans_reg_C"/>
    <property type="match status" value="1"/>
</dbReference>
<dbReference type="AlphaFoldDB" id="A0A420W1J5"/>
<dbReference type="InterPro" id="IPR001867">
    <property type="entry name" value="OmpR/PhoB-type_DNA-bd"/>
</dbReference>
<organism evidence="8 9">
    <name type="scientific">Sphingobacterium puteale</name>
    <dbReference type="NCBI Taxonomy" id="2420510"/>
    <lineage>
        <taxon>Bacteria</taxon>
        <taxon>Pseudomonadati</taxon>
        <taxon>Bacteroidota</taxon>
        <taxon>Sphingobacteriia</taxon>
        <taxon>Sphingobacteriales</taxon>
        <taxon>Sphingobacteriaceae</taxon>
        <taxon>Sphingobacterium</taxon>
    </lineage>
</organism>
<dbReference type="SUPFAM" id="SSF52172">
    <property type="entry name" value="CheY-like"/>
    <property type="match status" value="1"/>
</dbReference>
<evidence type="ECO:0000313" key="9">
    <source>
        <dbReference type="Proteomes" id="UP000282423"/>
    </source>
</evidence>
<proteinExistence type="predicted"/>
<protein>
    <submittedName>
        <fullName evidence="8">DNA-binding response regulator</fullName>
    </submittedName>
</protein>
<dbReference type="InterPro" id="IPR001789">
    <property type="entry name" value="Sig_transdc_resp-reg_receiver"/>
</dbReference>
<feature type="modified residue" description="4-aspartylphosphate" evidence="4">
    <location>
        <position position="60"/>
    </location>
</feature>
<evidence type="ECO:0000256" key="4">
    <source>
        <dbReference type="PROSITE-ProRule" id="PRU00169"/>
    </source>
</evidence>
<comment type="caution">
    <text evidence="8">The sequence shown here is derived from an EMBL/GenBank/DDBJ whole genome shotgun (WGS) entry which is preliminary data.</text>
</comment>
<dbReference type="Gene3D" id="1.10.10.10">
    <property type="entry name" value="Winged helix-like DNA-binding domain superfamily/Winged helix DNA-binding domain"/>
    <property type="match status" value="1"/>
</dbReference>
<name>A0A420W1J5_9SPHI</name>
<evidence type="ECO:0000259" key="7">
    <source>
        <dbReference type="PROSITE" id="PS51755"/>
    </source>
</evidence>
<dbReference type="InterPro" id="IPR016032">
    <property type="entry name" value="Sig_transdc_resp-reg_C-effctor"/>
</dbReference>
<dbReference type="InterPro" id="IPR011006">
    <property type="entry name" value="CheY-like_superfamily"/>
</dbReference>
<feature type="DNA-binding region" description="OmpR/PhoB-type" evidence="5">
    <location>
        <begin position="138"/>
        <end position="236"/>
    </location>
</feature>
<dbReference type="InterPro" id="IPR036388">
    <property type="entry name" value="WH-like_DNA-bd_sf"/>
</dbReference>
<dbReference type="PROSITE" id="PS51755">
    <property type="entry name" value="OMPR_PHOB"/>
    <property type="match status" value="1"/>
</dbReference>
<sequence>MGISIAKKRIDILLIEDEPDLGEVFSRYLRYKGFSVVWACTMKAGLEAFGEHVAKLLIIDVQLPDGNGFDLAQDIVQLKKGQPIFFLTALHERTSRLQGLSLGAVDYIAKPFDMDEILLKIRNLLAVAAAPVPDAVSETGLRIGQLWLDMERYSLTDSEGKAQKLTIREAELLRHLILHKNLLVNKKDLLLLFWGNTDFFNGKSLEVFISRIRKLLQVDKMLHIESIYGAGYILYENK</sequence>
<evidence type="ECO:0000313" key="8">
    <source>
        <dbReference type="EMBL" id="RKO72446.1"/>
    </source>
</evidence>
<dbReference type="EMBL" id="RBWS01000005">
    <property type="protein sequence ID" value="RKO72446.1"/>
    <property type="molecule type" value="Genomic_DNA"/>
</dbReference>
<reference evidence="8 9" key="1">
    <citation type="submission" date="2018-10" db="EMBL/GenBank/DDBJ databases">
        <title>Sphingobacterium sp. M05W1-28.</title>
        <authorList>
            <person name="Cai H."/>
        </authorList>
    </citation>
    <scope>NUCLEOTIDE SEQUENCE [LARGE SCALE GENOMIC DNA]</scope>
    <source>
        <strain evidence="8 9">M05W1-28</strain>
    </source>
</reference>
<dbReference type="RefSeq" id="WP_121122444.1">
    <property type="nucleotide sequence ID" value="NZ_CP158959.1"/>
</dbReference>
<dbReference type="PANTHER" id="PTHR48111:SF40">
    <property type="entry name" value="PHOSPHATE REGULON TRANSCRIPTIONAL REGULATORY PROTEIN PHOB"/>
    <property type="match status" value="1"/>
</dbReference>
<dbReference type="OrthoDB" id="9790442at2"/>
<accession>A0A420W1J5</accession>
<dbReference type="SMART" id="SM00862">
    <property type="entry name" value="Trans_reg_C"/>
    <property type="match status" value="1"/>
</dbReference>
<keyword evidence="9" id="KW-1185">Reference proteome</keyword>
<dbReference type="InterPro" id="IPR039420">
    <property type="entry name" value="WalR-like"/>
</dbReference>
<dbReference type="GO" id="GO:0005829">
    <property type="term" value="C:cytosol"/>
    <property type="evidence" value="ECO:0007669"/>
    <property type="project" value="TreeGrafter"/>
</dbReference>
<dbReference type="GO" id="GO:0032993">
    <property type="term" value="C:protein-DNA complex"/>
    <property type="evidence" value="ECO:0007669"/>
    <property type="project" value="TreeGrafter"/>
</dbReference>
<feature type="domain" description="Response regulatory" evidence="6">
    <location>
        <begin position="11"/>
        <end position="125"/>
    </location>
</feature>
<gene>
    <name evidence="8" type="ORF">D7322_06510</name>
</gene>
<evidence type="ECO:0000256" key="3">
    <source>
        <dbReference type="ARBA" id="ARBA00023125"/>
    </source>
</evidence>
<dbReference type="Pfam" id="PF00486">
    <property type="entry name" value="Trans_reg_C"/>
    <property type="match status" value="1"/>
</dbReference>
<evidence type="ECO:0000259" key="6">
    <source>
        <dbReference type="PROSITE" id="PS50110"/>
    </source>
</evidence>
<evidence type="ECO:0000256" key="2">
    <source>
        <dbReference type="ARBA" id="ARBA00023012"/>
    </source>
</evidence>
<keyword evidence="2" id="KW-0902">Two-component regulatory system</keyword>
<evidence type="ECO:0000256" key="1">
    <source>
        <dbReference type="ARBA" id="ARBA00022553"/>
    </source>
</evidence>
<dbReference type="Proteomes" id="UP000282423">
    <property type="component" value="Unassembled WGS sequence"/>
</dbReference>
<dbReference type="Gene3D" id="3.40.50.2300">
    <property type="match status" value="1"/>
</dbReference>
<keyword evidence="1 4" id="KW-0597">Phosphoprotein</keyword>
<feature type="domain" description="OmpR/PhoB-type" evidence="7">
    <location>
        <begin position="138"/>
        <end position="236"/>
    </location>
</feature>
<dbReference type="SUPFAM" id="SSF46894">
    <property type="entry name" value="C-terminal effector domain of the bipartite response regulators"/>
    <property type="match status" value="1"/>
</dbReference>
<dbReference type="SMART" id="SM00448">
    <property type="entry name" value="REC"/>
    <property type="match status" value="1"/>
</dbReference>
<dbReference type="PANTHER" id="PTHR48111">
    <property type="entry name" value="REGULATOR OF RPOS"/>
    <property type="match status" value="1"/>
</dbReference>
<dbReference type="Pfam" id="PF00072">
    <property type="entry name" value="Response_reg"/>
    <property type="match status" value="1"/>
</dbReference>
<dbReference type="GO" id="GO:0006355">
    <property type="term" value="P:regulation of DNA-templated transcription"/>
    <property type="evidence" value="ECO:0007669"/>
    <property type="project" value="InterPro"/>
</dbReference>